<dbReference type="Proteomes" id="UP000016931">
    <property type="component" value="Unassembled WGS sequence"/>
</dbReference>
<dbReference type="InterPro" id="IPR036397">
    <property type="entry name" value="RNaseH_sf"/>
</dbReference>
<evidence type="ECO:0000313" key="8">
    <source>
        <dbReference type="Proteomes" id="UP000016931"/>
    </source>
</evidence>
<evidence type="ECO:0000313" key="7">
    <source>
        <dbReference type="EMBL" id="EMF17962.1"/>
    </source>
</evidence>
<dbReference type="InterPro" id="IPR012337">
    <property type="entry name" value="RNaseH-like_sf"/>
</dbReference>
<dbReference type="SMART" id="SM00479">
    <property type="entry name" value="EXOIII"/>
    <property type="match status" value="1"/>
</dbReference>
<feature type="compositionally biased region" description="Low complexity" evidence="5">
    <location>
        <begin position="139"/>
        <end position="164"/>
    </location>
</feature>
<dbReference type="HOGENOM" id="CLU_022453_4_0_1"/>
<keyword evidence="4" id="KW-0269">Exonuclease</keyword>
<accession>N1QN91</accession>
<dbReference type="AlphaFoldDB" id="N1QN91"/>
<dbReference type="EMBL" id="KB456260">
    <property type="protein sequence ID" value="EMF17962.1"/>
    <property type="molecule type" value="Genomic_DNA"/>
</dbReference>
<dbReference type="GO" id="GO:0003676">
    <property type="term" value="F:nucleic acid binding"/>
    <property type="evidence" value="ECO:0007669"/>
    <property type="project" value="InterPro"/>
</dbReference>
<feature type="region of interest" description="Disordered" evidence="5">
    <location>
        <begin position="650"/>
        <end position="727"/>
    </location>
</feature>
<dbReference type="CDD" id="cd06145">
    <property type="entry name" value="REX1_like"/>
    <property type="match status" value="1"/>
</dbReference>
<evidence type="ECO:0000259" key="6">
    <source>
        <dbReference type="SMART" id="SM00479"/>
    </source>
</evidence>
<evidence type="ECO:0000256" key="3">
    <source>
        <dbReference type="ARBA" id="ARBA00022801"/>
    </source>
</evidence>
<feature type="compositionally biased region" description="Polar residues" evidence="5">
    <location>
        <begin position="660"/>
        <end position="671"/>
    </location>
</feature>
<proteinExistence type="inferred from homology"/>
<feature type="compositionally biased region" description="Low complexity" evidence="5">
    <location>
        <begin position="98"/>
        <end position="109"/>
    </location>
</feature>
<dbReference type="SUPFAM" id="SSF53098">
    <property type="entry name" value="Ribonuclease H-like"/>
    <property type="match status" value="1"/>
</dbReference>
<keyword evidence="2" id="KW-0540">Nuclease</keyword>
<dbReference type="PANTHER" id="PTHR12801:SF112">
    <property type="entry name" value="RNA EXONUCLEASE 3"/>
    <property type="match status" value="1"/>
</dbReference>
<keyword evidence="3" id="KW-0378">Hydrolase</keyword>
<feature type="compositionally biased region" description="Basic and acidic residues" evidence="5">
    <location>
        <begin position="82"/>
        <end position="92"/>
    </location>
</feature>
<protein>
    <recommendedName>
        <fullName evidence="6">Exonuclease domain-containing protein</fullName>
    </recommendedName>
</protein>
<dbReference type="GO" id="GO:0005634">
    <property type="term" value="C:nucleus"/>
    <property type="evidence" value="ECO:0007669"/>
    <property type="project" value="TreeGrafter"/>
</dbReference>
<feature type="domain" description="Exonuclease" evidence="6">
    <location>
        <begin position="454"/>
        <end position="639"/>
    </location>
</feature>
<dbReference type="PANTHER" id="PTHR12801">
    <property type="entry name" value="RNA EXONUCLEASE REXO1 / RECO3 FAMILY MEMBER-RELATED"/>
    <property type="match status" value="1"/>
</dbReference>
<dbReference type="Gene3D" id="3.30.420.10">
    <property type="entry name" value="Ribonuclease H-like superfamily/Ribonuclease H"/>
    <property type="match status" value="1"/>
</dbReference>
<dbReference type="GO" id="GO:0004527">
    <property type="term" value="F:exonuclease activity"/>
    <property type="evidence" value="ECO:0007669"/>
    <property type="project" value="UniProtKB-KW"/>
</dbReference>
<evidence type="ECO:0000256" key="5">
    <source>
        <dbReference type="SAM" id="MobiDB-lite"/>
    </source>
</evidence>
<evidence type="ECO:0000256" key="2">
    <source>
        <dbReference type="ARBA" id="ARBA00022722"/>
    </source>
</evidence>
<dbReference type="RefSeq" id="XP_016766083.1">
    <property type="nucleotide sequence ID" value="XM_016910204.1"/>
</dbReference>
<organism evidence="7 8">
    <name type="scientific">Sphaerulina musiva (strain SO2202)</name>
    <name type="common">Poplar stem canker fungus</name>
    <name type="synonym">Septoria musiva</name>
    <dbReference type="NCBI Taxonomy" id="692275"/>
    <lineage>
        <taxon>Eukaryota</taxon>
        <taxon>Fungi</taxon>
        <taxon>Dikarya</taxon>
        <taxon>Ascomycota</taxon>
        <taxon>Pezizomycotina</taxon>
        <taxon>Dothideomycetes</taxon>
        <taxon>Dothideomycetidae</taxon>
        <taxon>Mycosphaerellales</taxon>
        <taxon>Mycosphaerellaceae</taxon>
        <taxon>Sphaerulina</taxon>
    </lineage>
</organism>
<keyword evidence="8" id="KW-1185">Reference proteome</keyword>
<evidence type="ECO:0000256" key="4">
    <source>
        <dbReference type="ARBA" id="ARBA00022839"/>
    </source>
</evidence>
<reference evidence="7 8" key="1">
    <citation type="journal article" date="2012" name="PLoS Pathog.">
        <title>Diverse lifestyles and strategies of plant pathogenesis encoded in the genomes of eighteen Dothideomycetes fungi.</title>
        <authorList>
            <person name="Ohm R.A."/>
            <person name="Feau N."/>
            <person name="Henrissat B."/>
            <person name="Schoch C.L."/>
            <person name="Horwitz B.A."/>
            <person name="Barry K.W."/>
            <person name="Condon B.J."/>
            <person name="Copeland A.C."/>
            <person name="Dhillon B."/>
            <person name="Glaser F."/>
            <person name="Hesse C.N."/>
            <person name="Kosti I."/>
            <person name="LaButti K."/>
            <person name="Lindquist E.A."/>
            <person name="Lucas S."/>
            <person name="Salamov A.A."/>
            <person name="Bradshaw R.E."/>
            <person name="Ciuffetti L."/>
            <person name="Hamelin R.C."/>
            <person name="Kema G.H.J."/>
            <person name="Lawrence C."/>
            <person name="Scott J.A."/>
            <person name="Spatafora J.W."/>
            <person name="Turgeon B.G."/>
            <person name="de Wit P.J.G.M."/>
            <person name="Zhong S."/>
            <person name="Goodwin S.B."/>
            <person name="Grigoriev I.V."/>
        </authorList>
    </citation>
    <scope>NUCLEOTIDE SEQUENCE [LARGE SCALE GENOMIC DNA]</scope>
    <source>
        <strain evidence="7 8">SO2202</strain>
    </source>
</reference>
<name>N1QN91_SPHMS</name>
<sequence length="727" mass="78748">MVFSSSNLFKSIACPKLAECRLINCIYAHEPKGSQANPPTATLPSTDATNAVTATATANPKTSADEDQEPPLKRRKVTYNSLEEKPPSRADLIRTQLAAQKAKPAAAAASPNDTPISRTENRIEHPALPQTLSKPITPSSANRTTTSTAATATGTAAGSANRNGQSTAAQATAKPEKVESLNPRLVANDPVGHAKRQLFLKYLHAELVRLNQLVSDTTSLDSKDKWKLTPQQIISKALDLEEQLIRDSGAVYGNVIKQRIAAYKKMSMEAWVAELAITIAKDEPPPAHEPAKPMDTGLAPGEEVLILLQLVADQTPLAAHGYTISPPTAEQIEEAKLAVEASHNWEECDRCTARFQVFPDRNAEGMLTSNGPCKYHPRRKMFPQKTKADKDKNMVSRGPYYPCCDEDVGTPGCTSQAEHVFNTKSPARLAAVLPFITTPENPSPAKDPQGRHVEAVTFDCEMGYTACGFELIRLTAVAWPTNEQLVDVLVRPIGAIIDLNSRFSGVFAESYTNAIPYENWADYTPPNLGENDVARLPIVTSPAKARELLCSFLTPQTPLIGHAIDNDLNTVRLCHPTIVDTVVLFPHPRGLPLRFGLKMLTQRHLHRQIQMGGDRGHDSKEDAIATGDLVRVKVAQKWKEMRIAGWKISDGTQLIPPPQLNNGESTMSEATGKSPVESEVSGSPGNSKKRRRPVPTEGAQNDDGDGGGGGGSAATDENPEEKGILQE</sequence>
<dbReference type="InterPro" id="IPR047021">
    <property type="entry name" value="REXO1/3/4-like"/>
</dbReference>
<dbReference type="eggNOG" id="KOG2248">
    <property type="taxonomic scope" value="Eukaryota"/>
</dbReference>
<feature type="region of interest" description="Disordered" evidence="5">
    <location>
        <begin position="57"/>
        <end position="177"/>
    </location>
</feature>
<dbReference type="InterPro" id="IPR013520">
    <property type="entry name" value="Ribonucl_H"/>
</dbReference>
<dbReference type="InterPro" id="IPR034922">
    <property type="entry name" value="REX1-like_exo"/>
</dbReference>
<dbReference type="GeneID" id="27907341"/>
<dbReference type="OMA" id="GQCTYHP"/>
<evidence type="ECO:0000256" key="1">
    <source>
        <dbReference type="ARBA" id="ARBA00006357"/>
    </source>
</evidence>
<dbReference type="STRING" id="692275.N1QN91"/>
<gene>
    <name evidence="7" type="ORF">SEPMUDRAFT_78788</name>
</gene>
<dbReference type="OrthoDB" id="3996471at2759"/>
<comment type="similarity">
    <text evidence="1">Belongs to the REXO1/REXO3 family.</text>
</comment>